<evidence type="ECO:0000313" key="2">
    <source>
        <dbReference type="Proteomes" id="UP001066276"/>
    </source>
</evidence>
<comment type="caution">
    <text evidence="1">The sequence shown here is derived from an EMBL/GenBank/DDBJ whole genome shotgun (WGS) entry which is preliminary data.</text>
</comment>
<dbReference type="AlphaFoldDB" id="A0AAV7WPU9"/>
<reference evidence="1" key="1">
    <citation type="journal article" date="2022" name="bioRxiv">
        <title>Sequencing and chromosome-scale assembly of the giantPleurodeles waltlgenome.</title>
        <authorList>
            <person name="Brown T."/>
            <person name="Elewa A."/>
            <person name="Iarovenko S."/>
            <person name="Subramanian E."/>
            <person name="Araus A.J."/>
            <person name="Petzold A."/>
            <person name="Susuki M."/>
            <person name="Suzuki K.-i.T."/>
            <person name="Hayashi T."/>
            <person name="Toyoda A."/>
            <person name="Oliveira C."/>
            <person name="Osipova E."/>
            <person name="Leigh N.D."/>
            <person name="Simon A."/>
            <person name="Yun M.H."/>
        </authorList>
    </citation>
    <scope>NUCLEOTIDE SEQUENCE</scope>
    <source>
        <strain evidence="1">20211129_DDA</strain>
        <tissue evidence="1">Liver</tissue>
    </source>
</reference>
<gene>
    <name evidence="1" type="ORF">NDU88_001826</name>
</gene>
<protein>
    <submittedName>
        <fullName evidence="1">Uncharacterized protein</fullName>
    </submittedName>
</protein>
<keyword evidence="2" id="KW-1185">Reference proteome</keyword>
<evidence type="ECO:0000313" key="1">
    <source>
        <dbReference type="EMBL" id="KAJ1214200.1"/>
    </source>
</evidence>
<organism evidence="1 2">
    <name type="scientific">Pleurodeles waltl</name>
    <name type="common">Iberian ribbed newt</name>
    <dbReference type="NCBI Taxonomy" id="8319"/>
    <lineage>
        <taxon>Eukaryota</taxon>
        <taxon>Metazoa</taxon>
        <taxon>Chordata</taxon>
        <taxon>Craniata</taxon>
        <taxon>Vertebrata</taxon>
        <taxon>Euteleostomi</taxon>
        <taxon>Amphibia</taxon>
        <taxon>Batrachia</taxon>
        <taxon>Caudata</taxon>
        <taxon>Salamandroidea</taxon>
        <taxon>Salamandridae</taxon>
        <taxon>Pleurodelinae</taxon>
        <taxon>Pleurodeles</taxon>
    </lineage>
</organism>
<proteinExistence type="predicted"/>
<accession>A0AAV7WPU9</accession>
<name>A0AAV7WPU9_PLEWA</name>
<dbReference type="Proteomes" id="UP001066276">
    <property type="component" value="Chromosome 1_1"/>
</dbReference>
<sequence>MNNVCVVEVYKTFTSLPTIQQLLRDRIRDKKVNKERSSVVDGAGLERTPSLTCVPPASYNAPKIERLALHSLQLQSQLPRTAPFLHCELIFCTGNSKPVHTLGPVTYPQEIDHRAAHLLIREKQRQLRRHASK</sequence>
<dbReference type="EMBL" id="JANPWB010000001">
    <property type="protein sequence ID" value="KAJ1214200.1"/>
    <property type="molecule type" value="Genomic_DNA"/>
</dbReference>